<dbReference type="Gene3D" id="3.60.10.10">
    <property type="entry name" value="Endonuclease/exonuclease/phosphatase"/>
    <property type="match status" value="1"/>
</dbReference>
<dbReference type="GO" id="GO:0003824">
    <property type="term" value="F:catalytic activity"/>
    <property type="evidence" value="ECO:0007669"/>
    <property type="project" value="InterPro"/>
</dbReference>
<comment type="caution">
    <text evidence="4">The sequence shown here is derived from an EMBL/GenBank/DDBJ whole genome shotgun (WGS) entry which is preliminary data.</text>
</comment>
<feature type="compositionally biased region" description="Basic residues" evidence="2">
    <location>
        <begin position="20"/>
        <end position="29"/>
    </location>
</feature>
<evidence type="ECO:0000256" key="1">
    <source>
        <dbReference type="SAM" id="Coils"/>
    </source>
</evidence>
<dbReference type="Proteomes" id="UP000683360">
    <property type="component" value="Unassembled WGS sequence"/>
</dbReference>
<gene>
    <name evidence="4" type="ORF">MEDL_14734</name>
</gene>
<dbReference type="OrthoDB" id="6155261at2759"/>
<dbReference type="InterPro" id="IPR036691">
    <property type="entry name" value="Endo/exonu/phosph_ase_sf"/>
</dbReference>
<sequence>MICHIKKLRKSKRKDYGTKQKNKLRKRFRGLPLQSKGPTLGKEGCQIKEARLLKGKRGKEDVNNFNGKKVFKNVKTDNFTVLPKLSCIYTNADQLFNKLPELIVRTRDDKPKIIGITEVKPKNNRYKPGISEYSLAEVSDYNMFGKNLDVDTGRGLLLYIDKQLDASQVHMNTEFQENLFIKINLNQSDQLLLGLIYKSPSNRSQEYTKQLNLLTTEACNKGYSHILIMGDYNYPEMNWDSWNSPGESTESNEYRFLENLQENFLFQHVTRPTRWRGTNTPHTLDLILTNEENMVSNLEYQSPLGKKGKIISQWTTIDKIKRKNILSKKITHNNDTEVRKEYNKIRNQVKCRVNKLKREYEKNLSEKAKENPKAIWSYIKSKTKTKEGIGDLHLDPEDTKSDKTEDNSKKAKLLVEYFSSVFTKEPDGKVPSPTPVLVTNDMPYQKIKEEVVLRHLNALKIDKSPGMDKLHPRLLKEIAESLAKPLCIIYNQSLENEELYYNDCRAEISGSHGQNSIRNTLNYESGEEEP</sequence>
<reference evidence="4" key="1">
    <citation type="submission" date="2021-03" db="EMBL/GenBank/DDBJ databases">
        <authorList>
            <person name="Bekaert M."/>
        </authorList>
    </citation>
    <scope>NUCLEOTIDE SEQUENCE</scope>
</reference>
<proteinExistence type="predicted"/>
<keyword evidence="1" id="KW-0175">Coiled coil</keyword>
<evidence type="ECO:0000313" key="4">
    <source>
        <dbReference type="EMBL" id="CAG2200123.1"/>
    </source>
</evidence>
<dbReference type="PANTHER" id="PTHR33395">
    <property type="entry name" value="TRANSCRIPTASE, PUTATIVE-RELATED-RELATED"/>
    <property type="match status" value="1"/>
</dbReference>
<evidence type="ECO:0000313" key="5">
    <source>
        <dbReference type="Proteomes" id="UP000683360"/>
    </source>
</evidence>
<evidence type="ECO:0000256" key="2">
    <source>
        <dbReference type="SAM" id="MobiDB-lite"/>
    </source>
</evidence>
<evidence type="ECO:0000259" key="3">
    <source>
        <dbReference type="Pfam" id="PF14529"/>
    </source>
</evidence>
<keyword evidence="5" id="KW-1185">Reference proteome</keyword>
<feature type="region of interest" description="Disordered" evidence="2">
    <location>
        <begin position="12"/>
        <end position="37"/>
    </location>
</feature>
<name>A0A8S3QYY3_MYTED</name>
<feature type="coiled-coil region" evidence="1">
    <location>
        <begin position="339"/>
        <end position="366"/>
    </location>
</feature>
<dbReference type="PANTHER" id="PTHR33395:SF21">
    <property type="entry name" value="PERICARDIN"/>
    <property type="match status" value="1"/>
</dbReference>
<protein>
    <recommendedName>
        <fullName evidence="3">Endonuclease/exonuclease/phosphatase domain-containing protein</fullName>
    </recommendedName>
</protein>
<accession>A0A8S3QYY3</accession>
<dbReference type="InterPro" id="IPR005135">
    <property type="entry name" value="Endo/exonuclease/phosphatase"/>
</dbReference>
<feature type="domain" description="Endonuclease/exonuclease/phosphatase" evidence="3">
    <location>
        <begin position="195"/>
        <end position="299"/>
    </location>
</feature>
<dbReference type="EMBL" id="CAJPWZ010000731">
    <property type="protein sequence ID" value="CAG2200123.1"/>
    <property type="molecule type" value="Genomic_DNA"/>
</dbReference>
<organism evidence="4 5">
    <name type="scientific">Mytilus edulis</name>
    <name type="common">Blue mussel</name>
    <dbReference type="NCBI Taxonomy" id="6550"/>
    <lineage>
        <taxon>Eukaryota</taxon>
        <taxon>Metazoa</taxon>
        <taxon>Spiralia</taxon>
        <taxon>Lophotrochozoa</taxon>
        <taxon>Mollusca</taxon>
        <taxon>Bivalvia</taxon>
        <taxon>Autobranchia</taxon>
        <taxon>Pteriomorphia</taxon>
        <taxon>Mytilida</taxon>
        <taxon>Mytiloidea</taxon>
        <taxon>Mytilidae</taxon>
        <taxon>Mytilinae</taxon>
        <taxon>Mytilus</taxon>
    </lineage>
</organism>
<dbReference type="Pfam" id="PF14529">
    <property type="entry name" value="Exo_endo_phos_2"/>
    <property type="match status" value="1"/>
</dbReference>
<dbReference type="SUPFAM" id="SSF56219">
    <property type="entry name" value="DNase I-like"/>
    <property type="match status" value="1"/>
</dbReference>
<dbReference type="AlphaFoldDB" id="A0A8S3QYY3"/>